<protein>
    <submittedName>
        <fullName evidence="1">Uncharacterized protein</fullName>
    </submittedName>
</protein>
<dbReference type="EMBL" id="CAJJDN010000135">
    <property type="protein sequence ID" value="CAD8121942.1"/>
    <property type="molecule type" value="Genomic_DNA"/>
</dbReference>
<dbReference type="OrthoDB" id="299557at2759"/>
<name>A0A8S1R4E1_9CILI</name>
<keyword evidence="2" id="KW-1185">Reference proteome</keyword>
<comment type="caution">
    <text evidence="1">The sequence shown here is derived from an EMBL/GenBank/DDBJ whole genome shotgun (WGS) entry which is preliminary data.</text>
</comment>
<sequence>MQQRLQTHAITEEGRKSSSDIISPLREIYQLRRNVMKLEKQRTDESCHRKSEEFIKNISQSHRDVIVPQHLQFEDNLDGSRATTIHSINSVAQHYEIIKPNIHNIDWNKENNQNQSNKNKYHLKCESNKHKTKFIQLDNQRQQINKTIQQMSKCNRQLANVLKSQVDKLFDTIKTDYTYP</sequence>
<dbReference type="Proteomes" id="UP000692954">
    <property type="component" value="Unassembled WGS sequence"/>
</dbReference>
<organism evidence="1 2">
    <name type="scientific">Paramecium sonneborni</name>
    <dbReference type="NCBI Taxonomy" id="65129"/>
    <lineage>
        <taxon>Eukaryota</taxon>
        <taxon>Sar</taxon>
        <taxon>Alveolata</taxon>
        <taxon>Ciliophora</taxon>
        <taxon>Intramacronucleata</taxon>
        <taxon>Oligohymenophorea</taxon>
        <taxon>Peniculida</taxon>
        <taxon>Parameciidae</taxon>
        <taxon>Paramecium</taxon>
    </lineage>
</organism>
<reference evidence="1" key="1">
    <citation type="submission" date="2021-01" db="EMBL/GenBank/DDBJ databases">
        <authorList>
            <consortium name="Genoscope - CEA"/>
            <person name="William W."/>
        </authorList>
    </citation>
    <scope>NUCLEOTIDE SEQUENCE</scope>
</reference>
<dbReference type="AlphaFoldDB" id="A0A8S1R4E1"/>
<gene>
    <name evidence="1" type="ORF">PSON_ATCC_30995.1.T1350085</name>
</gene>
<evidence type="ECO:0000313" key="1">
    <source>
        <dbReference type="EMBL" id="CAD8121942.1"/>
    </source>
</evidence>
<accession>A0A8S1R4E1</accession>
<evidence type="ECO:0000313" key="2">
    <source>
        <dbReference type="Proteomes" id="UP000692954"/>
    </source>
</evidence>
<proteinExistence type="predicted"/>